<dbReference type="Pfam" id="PF01614">
    <property type="entry name" value="IclR_C"/>
    <property type="match status" value="1"/>
</dbReference>
<dbReference type="InterPro" id="IPR000835">
    <property type="entry name" value="HTH_MarR-typ"/>
</dbReference>
<proteinExistence type="predicted"/>
<sequence>MSQENPTQSTMLRSIAIAEQVVQAERPVSSAYLAEVLGLPKASVHRICQQLESEGLLQREPDGKRFMGGKRLRALALATLSNSTLSAARHMVLESLSEELEETCNLTALDGHEIVYLDRVESNWPYRIHLPVGSHLPLHCTATGKLFLAYMKPAHRRRMLKSLKLKAYTDCTITDVDTLEAELDSIVENGFGFDTGEYLEGMIAIAVPVINLQGQTIMALAIHAPSARKSLNELRQYLPVLRSAAAQMAESEYGDDE</sequence>
<dbReference type="Gene3D" id="1.10.10.10">
    <property type="entry name" value="Winged helix-like DNA-binding domain superfamily/Winged helix DNA-binding domain"/>
    <property type="match status" value="1"/>
</dbReference>
<keyword evidence="3" id="KW-0804">Transcription</keyword>
<dbReference type="GO" id="GO:0045892">
    <property type="term" value="P:negative regulation of DNA-templated transcription"/>
    <property type="evidence" value="ECO:0007669"/>
    <property type="project" value="TreeGrafter"/>
</dbReference>
<evidence type="ECO:0000259" key="6">
    <source>
        <dbReference type="PROSITE" id="PS51077"/>
    </source>
</evidence>
<dbReference type="InterPro" id="IPR005471">
    <property type="entry name" value="Tscrpt_reg_IclR_N"/>
</dbReference>
<evidence type="ECO:0000256" key="5">
    <source>
        <dbReference type="ARBA" id="ARBA00042627"/>
    </source>
</evidence>
<gene>
    <name evidence="8" type="ORF">HELGO_WM30674</name>
</gene>
<evidence type="ECO:0000256" key="2">
    <source>
        <dbReference type="ARBA" id="ARBA00023125"/>
    </source>
</evidence>
<reference evidence="8" key="1">
    <citation type="submission" date="2020-01" db="EMBL/GenBank/DDBJ databases">
        <authorList>
            <person name="Meier V. D."/>
            <person name="Meier V D."/>
        </authorList>
    </citation>
    <scope>NUCLEOTIDE SEQUENCE</scope>
    <source>
        <strain evidence="8">HLG_WM_MAG_09</strain>
    </source>
</reference>
<dbReference type="SUPFAM" id="SSF55781">
    <property type="entry name" value="GAF domain-like"/>
    <property type="match status" value="1"/>
</dbReference>
<accession>A0A6S6S6Z0</accession>
<dbReference type="GO" id="GO:0003700">
    <property type="term" value="F:DNA-binding transcription factor activity"/>
    <property type="evidence" value="ECO:0007669"/>
    <property type="project" value="TreeGrafter"/>
</dbReference>
<keyword evidence="1" id="KW-0805">Transcription regulation</keyword>
<dbReference type="SUPFAM" id="SSF46785">
    <property type="entry name" value="Winged helix' DNA-binding domain"/>
    <property type="match status" value="1"/>
</dbReference>
<evidence type="ECO:0000256" key="4">
    <source>
        <dbReference type="ARBA" id="ARBA00040379"/>
    </source>
</evidence>
<name>A0A6S6S6Z0_9GAMM</name>
<dbReference type="PROSITE" id="PS51077">
    <property type="entry name" value="HTH_ICLR"/>
    <property type="match status" value="1"/>
</dbReference>
<dbReference type="PANTHER" id="PTHR30136">
    <property type="entry name" value="HELIX-TURN-HELIX TRANSCRIPTIONAL REGULATOR, ICLR FAMILY"/>
    <property type="match status" value="1"/>
</dbReference>
<dbReference type="EMBL" id="CACVAT010000082">
    <property type="protein sequence ID" value="CAA6805502.1"/>
    <property type="molecule type" value="Genomic_DNA"/>
</dbReference>
<dbReference type="InterPro" id="IPR050707">
    <property type="entry name" value="HTH_MetabolicPath_Reg"/>
</dbReference>
<protein>
    <recommendedName>
        <fullName evidence="4">HTH-type transcriptional repressor AllR</fullName>
    </recommendedName>
    <alternativeName>
        <fullName evidence="5">Negative regulator of allantoin and glyoxylate utilization operons</fullName>
    </alternativeName>
</protein>
<dbReference type="InterPro" id="IPR014757">
    <property type="entry name" value="Tscrpt_reg_IclR_C"/>
</dbReference>
<evidence type="ECO:0000259" key="7">
    <source>
        <dbReference type="PROSITE" id="PS51078"/>
    </source>
</evidence>
<keyword evidence="2" id="KW-0238">DNA-binding</keyword>
<evidence type="ECO:0000256" key="1">
    <source>
        <dbReference type="ARBA" id="ARBA00023015"/>
    </source>
</evidence>
<feature type="domain" description="IclR-ED" evidence="7">
    <location>
        <begin position="71"/>
        <end position="254"/>
    </location>
</feature>
<organism evidence="8">
    <name type="scientific">uncultured Thiotrichaceae bacterium</name>
    <dbReference type="NCBI Taxonomy" id="298394"/>
    <lineage>
        <taxon>Bacteria</taxon>
        <taxon>Pseudomonadati</taxon>
        <taxon>Pseudomonadota</taxon>
        <taxon>Gammaproteobacteria</taxon>
        <taxon>Thiotrichales</taxon>
        <taxon>Thiotrichaceae</taxon>
        <taxon>environmental samples</taxon>
    </lineage>
</organism>
<dbReference type="InterPro" id="IPR036390">
    <property type="entry name" value="WH_DNA-bd_sf"/>
</dbReference>
<dbReference type="Gene3D" id="3.30.450.40">
    <property type="match status" value="1"/>
</dbReference>
<dbReference type="Pfam" id="PF12802">
    <property type="entry name" value="MarR_2"/>
    <property type="match status" value="1"/>
</dbReference>
<dbReference type="SMART" id="SM00346">
    <property type="entry name" value="HTH_ICLR"/>
    <property type="match status" value="1"/>
</dbReference>
<evidence type="ECO:0000256" key="3">
    <source>
        <dbReference type="ARBA" id="ARBA00023163"/>
    </source>
</evidence>
<dbReference type="PROSITE" id="PS51078">
    <property type="entry name" value="ICLR_ED"/>
    <property type="match status" value="1"/>
</dbReference>
<feature type="domain" description="HTH iclR-type" evidence="6">
    <location>
        <begin position="8"/>
        <end position="70"/>
    </location>
</feature>
<dbReference type="AlphaFoldDB" id="A0A6S6S6Z0"/>
<dbReference type="InterPro" id="IPR036388">
    <property type="entry name" value="WH-like_DNA-bd_sf"/>
</dbReference>
<evidence type="ECO:0000313" key="8">
    <source>
        <dbReference type="EMBL" id="CAA6805502.1"/>
    </source>
</evidence>
<dbReference type="InterPro" id="IPR029016">
    <property type="entry name" value="GAF-like_dom_sf"/>
</dbReference>
<dbReference type="GO" id="GO:0003677">
    <property type="term" value="F:DNA binding"/>
    <property type="evidence" value="ECO:0007669"/>
    <property type="project" value="UniProtKB-KW"/>
</dbReference>
<dbReference type="PANTHER" id="PTHR30136:SF24">
    <property type="entry name" value="HTH-TYPE TRANSCRIPTIONAL REPRESSOR ALLR"/>
    <property type="match status" value="1"/>
</dbReference>